<feature type="region of interest" description="Disordered" evidence="1">
    <location>
        <begin position="1"/>
        <end position="127"/>
    </location>
</feature>
<protein>
    <submittedName>
        <fullName evidence="2">Uncharacterized protein</fullName>
    </submittedName>
</protein>
<name>A0A8S1H2J0_9PELO</name>
<evidence type="ECO:0000313" key="3">
    <source>
        <dbReference type="Proteomes" id="UP000835052"/>
    </source>
</evidence>
<feature type="compositionally biased region" description="Polar residues" evidence="1">
    <location>
        <begin position="210"/>
        <end position="220"/>
    </location>
</feature>
<dbReference type="EMBL" id="CAJGYM010000013">
    <property type="protein sequence ID" value="CAD6189979.1"/>
    <property type="molecule type" value="Genomic_DNA"/>
</dbReference>
<feature type="region of interest" description="Disordered" evidence="1">
    <location>
        <begin position="162"/>
        <end position="220"/>
    </location>
</feature>
<evidence type="ECO:0000256" key="1">
    <source>
        <dbReference type="SAM" id="MobiDB-lite"/>
    </source>
</evidence>
<evidence type="ECO:0000313" key="2">
    <source>
        <dbReference type="EMBL" id="CAD6189979.1"/>
    </source>
</evidence>
<feature type="compositionally biased region" description="Polar residues" evidence="1">
    <location>
        <begin position="103"/>
        <end position="127"/>
    </location>
</feature>
<dbReference type="Proteomes" id="UP000835052">
    <property type="component" value="Unassembled WGS sequence"/>
</dbReference>
<dbReference type="AlphaFoldDB" id="A0A8S1H2J0"/>
<sequence>MTVGTSTLQRQRRPTVEFMDSPPHCRQPRGIDNRSNKPGRRQNSRTAEEQVAHRSVRPAEGSRTSQRSSRSRLEASTTSGSAAHYYGRSEDGKAVRQRRRQSKTTPTVEDQSMVPQSESSTGDPSQPVNVVSSVIELLDSLVKGHDRTLEILRQLVEVKQQEEKFNDDHKTKKILQETPLLSSHRQRWPESPSRSRTTTPSGKPRRQEEPGTTSVSETKTGADITTISVWTLDKIKEDAVAQLPSKFDSVAAKSFESCTNSEADLILKPEASPVQMKRLNFVTQPAKTDKDVHHQEGDVNNVNNSHWAAPKVMVKKKKVHNFSTNFNDSLWLHQQQRSSSEDDFNKLIGGQLKQFDYINEFIRLRDVGSTVPGISEIFDSKISAQGATSNADYNVYGRSTNEDRHSMEAPWYYNSFHAHLSMCNTSLLPDAWYIRQLDKDERLDPELGHSKRMPPPLNYDGSQLIKLTDSTIIDDAVAAKDNRSRTSPAASRFNYQSLNWSNECHVAVLCAKELPASYLLNNVKPNMVHAVTADSIDSIGRHRAASLRRHPRETCKQTCRQRHGFNSAKKINTCKRTLRSLRRRRRRRRRPPDGYDFVQAVPKTLNTSTSRS</sequence>
<accession>A0A8S1H2J0</accession>
<gene>
    <name evidence="2" type="ORF">CAUJ_LOCUS5898</name>
</gene>
<organism evidence="2 3">
    <name type="scientific">Caenorhabditis auriculariae</name>
    <dbReference type="NCBI Taxonomy" id="2777116"/>
    <lineage>
        <taxon>Eukaryota</taxon>
        <taxon>Metazoa</taxon>
        <taxon>Ecdysozoa</taxon>
        <taxon>Nematoda</taxon>
        <taxon>Chromadorea</taxon>
        <taxon>Rhabditida</taxon>
        <taxon>Rhabditina</taxon>
        <taxon>Rhabditomorpha</taxon>
        <taxon>Rhabditoidea</taxon>
        <taxon>Rhabditidae</taxon>
        <taxon>Peloderinae</taxon>
        <taxon>Caenorhabditis</taxon>
    </lineage>
</organism>
<keyword evidence="3" id="KW-1185">Reference proteome</keyword>
<comment type="caution">
    <text evidence="2">The sequence shown here is derived from an EMBL/GenBank/DDBJ whole genome shotgun (WGS) entry which is preliminary data.</text>
</comment>
<feature type="compositionally biased region" description="Low complexity" evidence="1">
    <location>
        <begin position="189"/>
        <end position="202"/>
    </location>
</feature>
<proteinExistence type="predicted"/>
<reference evidence="2" key="1">
    <citation type="submission" date="2020-10" db="EMBL/GenBank/DDBJ databases">
        <authorList>
            <person name="Kikuchi T."/>
        </authorList>
    </citation>
    <scope>NUCLEOTIDE SEQUENCE</scope>
    <source>
        <strain evidence="2">NKZ352</strain>
    </source>
</reference>